<dbReference type="Pfam" id="PF17765">
    <property type="entry name" value="MLTR_LBD"/>
    <property type="match status" value="1"/>
</dbReference>
<gene>
    <name evidence="2" type="ORF">HMPREF0183_1829</name>
</gene>
<dbReference type="eggNOG" id="COG1396">
    <property type="taxonomic scope" value="Bacteria"/>
</dbReference>
<accession>D4YPG9</accession>
<dbReference type="STRING" id="585530.HMPREF0183_1829"/>
<reference evidence="2 3" key="1">
    <citation type="submission" date="2010-04" db="EMBL/GenBank/DDBJ databases">
        <authorList>
            <person name="Qin X."/>
            <person name="Bachman B."/>
            <person name="Battles P."/>
            <person name="Bell A."/>
            <person name="Bess C."/>
            <person name="Bickham C."/>
            <person name="Chaboub L."/>
            <person name="Chen D."/>
            <person name="Coyle M."/>
            <person name="Deiros D.R."/>
            <person name="Dinh H."/>
            <person name="Forbes L."/>
            <person name="Fowler G."/>
            <person name="Francisco L."/>
            <person name="Fu Q."/>
            <person name="Gubbala S."/>
            <person name="Hale W."/>
            <person name="Han Y."/>
            <person name="Hemphill L."/>
            <person name="Highlander S.K."/>
            <person name="Hirani K."/>
            <person name="Hogues M."/>
            <person name="Jackson L."/>
            <person name="Jakkamsetti A."/>
            <person name="Javaid M."/>
            <person name="Jiang H."/>
            <person name="Korchina V."/>
            <person name="Kovar C."/>
            <person name="Lara F."/>
            <person name="Lee S."/>
            <person name="Mata R."/>
            <person name="Mathew T."/>
            <person name="Moen C."/>
            <person name="Morales K."/>
            <person name="Munidasa M."/>
            <person name="Nazareth L."/>
            <person name="Ngo R."/>
            <person name="Nguyen L."/>
            <person name="Okwuonu G."/>
            <person name="Ongeri F."/>
            <person name="Patil S."/>
            <person name="Petrosino J."/>
            <person name="Pham C."/>
            <person name="Pham P."/>
            <person name="Pu L.-L."/>
            <person name="Puazo M."/>
            <person name="Raj R."/>
            <person name="Reid J."/>
            <person name="Rouhana J."/>
            <person name="Saada N."/>
            <person name="Shang Y."/>
            <person name="Simmons D."/>
            <person name="Thornton R."/>
            <person name="Warren J."/>
            <person name="Weissenberger G."/>
            <person name="Zhang J."/>
            <person name="Zhang L."/>
            <person name="Zhou C."/>
            <person name="Zhu D."/>
            <person name="Muzny D."/>
            <person name="Worley K."/>
            <person name="Gibbs R."/>
        </authorList>
    </citation>
    <scope>NUCLEOTIDE SEQUENCE [LARGE SCALE GENOMIC DNA]</scope>
    <source>
        <strain evidence="2 3">ATCC 49030</strain>
    </source>
</reference>
<dbReference type="InterPro" id="IPR041413">
    <property type="entry name" value="MLTR_LBD"/>
</dbReference>
<dbReference type="AlphaFoldDB" id="D4YPG9"/>
<sequence length="78" mass="8762">MPAALLGRLNDILAWNRAGHLPLAGHLDLEAPTRVADRPNQLKLLFLDKHMRDLYVNWEDEAAVAVSSMRYVAAQFPP</sequence>
<evidence type="ECO:0000259" key="1">
    <source>
        <dbReference type="Pfam" id="PF17765"/>
    </source>
</evidence>
<keyword evidence="3" id="KW-1185">Reference proteome</keyword>
<comment type="caution">
    <text evidence="2">The sequence shown here is derived from an EMBL/GenBank/DDBJ whole genome shotgun (WGS) entry which is preliminary data.</text>
</comment>
<feature type="domain" description="MmyB-like transcription regulator ligand binding" evidence="1">
    <location>
        <begin position="1"/>
        <end position="77"/>
    </location>
</feature>
<dbReference type="Proteomes" id="UP000005714">
    <property type="component" value="Unassembled WGS sequence"/>
</dbReference>
<evidence type="ECO:0000313" key="3">
    <source>
        <dbReference type="Proteomes" id="UP000005714"/>
    </source>
</evidence>
<name>D4YPG9_9MICO</name>
<organism evidence="2 3">
    <name type="scientific">Brevibacterium mcbrellneri ATCC 49030</name>
    <dbReference type="NCBI Taxonomy" id="585530"/>
    <lineage>
        <taxon>Bacteria</taxon>
        <taxon>Bacillati</taxon>
        <taxon>Actinomycetota</taxon>
        <taxon>Actinomycetes</taxon>
        <taxon>Micrococcales</taxon>
        <taxon>Brevibacteriaceae</taxon>
        <taxon>Brevibacterium</taxon>
    </lineage>
</organism>
<evidence type="ECO:0000313" key="2">
    <source>
        <dbReference type="EMBL" id="EFG46830.1"/>
    </source>
</evidence>
<dbReference type="EMBL" id="ADNU01000049">
    <property type="protein sequence ID" value="EFG46830.1"/>
    <property type="molecule type" value="Genomic_DNA"/>
</dbReference>
<dbReference type="Gene3D" id="3.30.450.180">
    <property type="match status" value="1"/>
</dbReference>
<proteinExistence type="predicted"/>
<protein>
    <recommendedName>
        <fullName evidence="1">MmyB-like transcription regulator ligand binding domain-containing protein</fullName>
    </recommendedName>
</protein>